<accession>A0A6I4U5N0</accession>
<dbReference type="OrthoDB" id="190583at2"/>
<dbReference type="CDD" id="cd09627">
    <property type="entry name" value="DOMON_murB_like"/>
    <property type="match status" value="1"/>
</dbReference>
<protein>
    <recommendedName>
        <fullName evidence="3">DOMON-like domain-containing protein</fullName>
    </recommendedName>
</protein>
<dbReference type="RefSeq" id="WP_160616239.1">
    <property type="nucleotide sequence ID" value="NZ_WTYR01000001.1"/>
</dbReference>
<dbReference type="EMBL" id="WTYR01000001">
    <property type="protein sequence ID" value="MXP09557.1"/>
    <property type="molecule type" value="Genomic_DNA"/>
</dbReference>
<name>A0A6I4U5N0_9SPHN</name>
<organism evidence="1 2">
    <name type="scientific">Alteriqipengyuania halimionae</name>
    <dbReference type="NCBI Taxonomy" id="1926630"/>
    <lineage>
        <taxon>Bacteria</taxon>
        <taxon>Pseudomonadati</taxon>
        <taxon>Pseudomonadota</taxon>
        <taxon>Alphaproteobacteria</taxon>
        <taxon>Sphingomonadales</taxon>
        <taxon>Erythrobacteraceae</taxon>
        <taxon>Alteriqipengyuania</taxon>
    </lineage>
</organism>
<keyword evidence="2" id="KW-1185">Reference proteome</keyword>
<proteinExistence type="predicted"/>
<evidence type="ECO:0000313" key="1">
    <source>
        <dbReference type="EMBL" id="MXP09557.1"/>
    </source>
</evidence>
<evidence type="ECO:0000313" key="2">
    <source>
        <dbReference type="Proteomes" id="UP000429229"/>
    </source>
</evidence>
<comment type="caution">
    <text evidence="1">The sequence shown here is derived from an EMBL/GenBank/DDBJ whole genome shotgun (WGS) entry which is preliminary data.</text>
</comment>
<dbReference type="Proteomes" id="UP000429229">
    <property type="component" value="Unassembled WGS sequence"/>
</dbReference>
<dbReference type="Gene3D" id="2.60.40.1190">
    <property type="match status" value="1"/>
</dbReference>
<sequence>MQTHVLVAHPAFPPVQVRGMEARVIGHDANWLRLRWRIEGSAGLVVPAFAGKGRADELWKTTCFEAFLQPEGGSAYVELNLSPSERWAAYDFTAPREGMSERAMPREPDCTMRQGSSFAIFDAAIPAAGLPNAVCNLGLTAVIEEDGGVKSYWALAHGAEHPDFHDPACFKAQLAAPPGA</sequence>
<dbReference type="AlphaFoldDB" id="A0A6I4U5N0"/>
<evidence type="ECO:0008006" key="3">
    <source>
        <dbReference type="Google" id="ProtNLM"/>
    </source>
</evidence>
<gene>
    <name evidence="1" type="ORF">GRI68_05140</name>
</gene>
<reference evidence="1 2" key="1">
    <citation type="submission" date="2019-12" db="EMBL/GenBank/DDBJ databases">
        <title>Genomic-based taxomic classification of the family Erythrobacteraceae.</title>
        <authorList>
            <person name="Xu L."/>
        </authorList>
    </citation>
    <scope>NUCLEOTIDE SEQUENCE [LARGE SCALE GENOMIC DNA]</scope>
    <source>
        <strain evidence="1 2">LMG 29519</strain>
    </source>
</reference>